<protein>
    <submittedName>
        <fullName evidence="1">Uncharacterized protein</fullName>
    </submittedName>
</protein>
<dbReference type="EMBL" id="LAZR01064128">
    <property type="protein sequence ID" value="KKK58134.1"/>
    <property type="molecule type" value="Genomic_DNA"/>
</dbReference>
<feature type="non-terminal residue" evidence="1">
    <location>
        <position position="31"/>
    </location>
</feature>
<dbReference type="AlphaFoldDB" id="A0A0F8YVL6"/>
<organism evidence="1">
    <name type="scientific">marine sediment metagenome</name>
    <dbReference type="NCBI Taxonomy" id="412755"/>
    <lineage>
        <taxon>unclassified sequences</taxon>
        <taxon>metagenomes</taxon>
        <taxon>ecological metagenomes</taxon>
    </lineage>
</organism>
<accession>A0A0F8YVL6</accession>
<reference evidence="1" key="1">
    <citation type="journal article" date="2015" name="Nature">
        <title>Complex archaea that bridge the gap between prokaryotes and eukaryotes.</title>
        <authorList>
            <person name="Spang A."/>
            <person name="Saw J.H."/>
            <person name="Jorgensen S.L."/>
            <person name="Zaremba-Niedzwiedzka K."/>
            <person name="Martijn J."/>
            <person name="Lind A.E."/>
            <person name="van Eijk R."/>
            <person name="Schleper C."/>
            <person name="Guy L."/>
            <person name="Ettema T.J."/>
        </authorList>
    </citation>
    <scope>NUCLEOTIDE SEQUENCE</scope>
</reference>
<evidence type="ECO:0000313" key="1">
    <source>
        <dbReference type="EMBL" id="KKK58134.1"/>
    </source>
</evidence>
<gene>
    <name evidence="1" type="ORF">LCGC14_3047450</name>
</gene>
<sequence length="31" mass="3643">MSETRTHWICLDERALDDGSPCTFEEDRDTL</sequence>
<name>A0A0F8YVL6_9ZZZZ</name>
<comment type="caution">
    <text evidence="1">The sequence shown here is derived from an EMBL/GenBank/DDBJ whole genome shotgun (WGS) entry which is preliminary data.</text>
</comment>
<proteinExistence type="predicted"/>